<dbReference type="Pfam" id="PF00067">
    <property type="entry name" value="p450"/>
    <property type="match status" value="1"/>
</dbReference>
<feature type="domain" description="Reverse transcriptase Ty1/copia-type" evidence="10">
    <location>
        <begin position="1"/>
        <end position="111"/>
    </location>
</feature>
<evidence type="ECO:0000256" key="6">
    <source>
        <dbReference type="ARBA" id="ARBA00023004"/>
    </source>
</evidence>
<keyword evidence="7 9" id="KW-0503">Monooxygenase</keyword>
<feature type="binding site" description="axial binding residue" evidence="8">
    <location>
        <position position="567"/>
    </location>
    <ligand>
        <name>heme</name>
        <dbReference type="ChEBI" id="CHEBI:30413"/>
    </ligand>
    <ligandPart>
        <name>Fe</name>
        <dbReference type="ChEBI" id="CHEBI:18248"/>
    </ligandPart>
</feature>
<dbReference type="Gene3D" id="1.10.630.10">
    <property type="entry name" value="Cytochrome P450"/>
    <property type="match status" value="1"/>
</dbReference>
<dbReference type="InterPro" id="IPR013103">
    <property type="entry name" value="RVT_2"/>
</dbReference>
<dbReference type="InterPro" id="IPR001128">
    <property type="entry name" value="Cyt_P450"/>
</dbReference>
<organism evidence="11 12">
    <name type="scientific">Vitis vinifera</name>
    <name type="common">Grape</name>
    <dbReference type="NCBI Taxonomy" id="29760"/>
    <lineage>
        <taxon>Eukaryota</taxon>
        <taxon>Viridiplantae</taxon>
        <taxon>Streptophyta</taxon>
        <taxon>Embryophyta</taxon>
        <taxon>Tracheophyta</taxon>
        <taxon>Spermatophyta</taxon>
        <taxon>Magnoliopsida</taxon>
        <taxon>eudicotyledons</taxon>
        <taxon>Gunneridae</taxon>
        <taxon>Pentapetalae</taxon>
        <taxon>rosids</taxon>
        <taxon>Vitales</taxon>
        <taxon>Vitaceae</taxon>
        <taxon>Viteae</taxon>
        <taxon>Vitis</taxon>
    </lineage>
</organism>
<dbReference type="SUPFAM" id="SSF56672">
    <property type="entry name" value="DNA/RNA polymerases"/>
    <property type="match status" value="1"/>
</dbReference>
<dbReference type="InterPro" id="IPR002401">
    <property type="entry name" value="Cyt_P450_E_grp-I"/>
</dbReference>
<comment type="cofactor">
    <cofactor evidence="1 8">
        <name>heme</name>
        <dbReference type="ChEBI" id="CHEBI:30413"/>
    </cofactor>
</comment>
<dbReference type="CDD" id="cd09272">
    <property type="entry name" value="RNase_HI_RT_Ty1"/>
    <property type="match status" value="1"/>
</dbReference>
<evidence type="ECO:0000256" key="4">
    <source>
        <dbReference type="ARBA" id="ARBA00022723"/>
    </source>
</evidence>
<evidence type="ECO:0000256" key="2">
    <source>
        <dbReference type="ARBA" id="ARBA00010617"/>
    </source>
</evidence>
<dbReference type="PANTHER" id="PTHR47955:SF15">
    <property type="entry name" value="CYTOCHROME P450 71A2-LIKE"/>
    <property type="match status" value="1"/>
</dbReference>
<evidence type="ECO:0000256" key="8">
    <source>
        <dbReference type="PIRSR" id="PIRSR602401-1"/>
    </source>
</evidence>
<accession>A0A438GBR7</accession>
<gene>
    <name evidence="11" type="primary">CYP71A8</name>
    <name evidence="11" type="ORF">CK203_059456</name>
</gene>
<name>A0A438GBR7_VITVI</name>
<dbReference type="PROSITE" id="PS00086">
    <property type="entry name" value="CYTOCHROME_P450"/>
    <property type="match status" value="1"/>
</dbReference>
<keyword evidence="6 8" id="KW-0408">Iron</keyword>
<protein>
    <submittedName>
        <fullName evidence="11">Cytochrome P450 71A8</fullName>
    </submittedName>
</protein>
<evidence type="ECO:0000313" key="12">
    <source>
        <dbReference type="Proteomes" id="UP000288805"/>
    </source>
</evidence>
<evidence type="ECO:0000256" key="3">
    <source>
        <dbReference type="ARBA" id="ARBA00022617"/>
    </source>
</evidence>
<dbReference type="InterPro" id="IPR017972">
    <property type="entry name" value="Cyt_P450_CS"/>
</dbReference>
<evidence type="ECO:0000256" key="5">
    <source>
        <dbReference type="ARBA" id="ARBA00023002"/>
    </source>
</evidence>
<keyword evidence="3 8" id="KW-0349">Heme</keyword>
<dbReference type="InterPro" id="IPR036396">
    <property type="entry name" value="Cyt_P450_sf"/>
</dbReference>
<evidence type="ECO:0000256" key="1">
    <source>
        <dbReference type="ARBA" id="ARBA00001971"/>
    </source>
</evidence>
<dbReference type="EMBL" id="QGNW01000487">
    <property type="protein sequence ID" value="RVW69663.1"/>
    <property type="molecule type" value="Genomic_DNA"/>
</dbReference>
<dbReference type="PANTHER" id="PTHR47955">
    <property type="entry name" value="CYTOCHROME P450 FAMILY 71 PROTEIN"/>
    <property type="match status" value="1"/>
</dbReference>
<dbReference type="GO" id="GO:0016705">
    <property type="term" value="F:oxidoreductase activity, acting on paired donors, with incorporation or reduction of molecular oxygen"/>
    <property type="evidence" value="ECO:0007669"/>
    <property type="project" value="InterPro"/>
</dbReference>
<sequence length="626" mass="70975">MAQPRGFVDPQFPSYVCKLNKALYGLKQAPQAWFHKLSHALLQWGFQASRADSSMFFRHSATDVLILLVYVDDLLVTGSNSSQVFSFISYLNSTYAIHDLGRLNYFLGIKIGPHPDDRQSTNGYCLFLGPNLISWSSTKQRLVSRSSAESKYRGLVSLTSKIIWVQSVLQELCLSPSTPPLVCIHCIPTCDQIADIFTKHLPSSQYLRFRTKLSIVPCPVSLKGDDSQTKYTQVSALPNQTDQELSFHHHKKATSFSTKTPNHWKPLPTRLALSPLSLGLGSASRLPYATPLWQSSGGHRLNCKHCKRDHEDNDVIFSNRSKSNISAKLLYDYKDVSTTPYKEYWRQMRSICVLHFLSTRRVLSFRGGFNVGDYIPWLSWVNFINGLETKVEKVSKVFDRFLDEVDNVTGIAITRVCIKTLTQDMFTTRSDSTYTVLEWAMTKLLRHPQVMRQLQNEARGIAQGKLLITEDDLGKMQYLMAVIKETLRLHPLIPLLILRESTRGAKIMGYDIEAGTRVITNAWPIGRDPLLWDEAEEFWPERFLNSSIDFTGKDFELISFGAGQRGCPGTLFAKMAIELVLANLVHHFDWEVGGGGRREDLDMTECIGLTIHRKVLLLAITTPWPC</sequence>
<evidence type="ECO:0000259" key="10">
    <source>
        <dbReference type="Pfam" id="PF07727"/>
    </source>
</evidence>
<comment type="caution">
    <text evidence="11">The sequence shown here is derived from an EMBL/GenBank/DDBJ whole genome shotgun (WGS) entry which is preliminary data.</text>
</comment>
<proteinExistence type="inferred from homology"/>
<dbReference type="AlphaFoldDB" id="A0A438GBR7"/>
<reference evidence="11 12" key="1">
    <citation type="journal article" date="2018" name="PLoS Genet.">
        <title>Population sequencing reveals clonal diversity and ancestral inbreeding in the grapevine cultivar Chardonnay.</title>
        <authorList>
            <person name="Roach M.J."/>
            <person name="Johnson D.L."/>
            <person name="Bohlmann J."/>
            <person name="van Vuuren H.J."/>
            <person name="Jones S.J."/>
            <person name="Pretorius I.S."/>
            <person name="Schmidt S.A."/>
            <person name="Borneman A.R."/>
        </authorList>
    </citation>
    <scope>NUCLEOTIDE SEQUENCE [LARGE SCALE GENOMIC DNA]</scope>
    <source>
        <strain evidence="12">cv. Chardonnay</strain>
        <tissue evidence="11">Leaf</tissue>
    </source>
</reference>
<dbReference type="InterPro" id="IPR043502">
    <property type="entry name" value="DNA/RNA_pol_sf"/>
</dbReference>
<dbReference type="GO" id="GO:0005506">
    <property type="term" value="F:iron ion binding"/>
    <property type="evidence" value="ECO:0007669"/>
    <property type="project" value="InterPro"/>
</dbReference>
<dbReference type="GO" id="GO:0020037">
    <property type="term" value="F:heme binding"/>
    <property type="evidence" value="ECO:0007669"/>
    <property type="project" value="InterPro"/>
</dbReference>
<dbReference type="Proteomes" id="UP000288805">
    <property type="component" value="Unassembled WGS sequence"/>
</dbReference>
<keyword evidence="5 9" id="KW-0560">Oxidoreductase</keyword>
<evidence type="ECO:0000256" key="7">
    <source>
        <dbReference type="ARBA" id="ARBA00023033"/>
    </source>
</evidence>
<dbReference type="SUPFAM" id="SSF48264">
    <property type="entry name" value="Cytochrome P450"/>
    <property type="match status" value="1"/>
</dbReference>
<evidence type="ECO:0000313" key="11">
    <source>
        <dbReference type="EMBL" id="RVW69663.1"/>
    </source>
</evidence>
<dbReference type="GO" id="GO:0004497">
    <property type="term" value="F:monooxygenase activity"/>
    <property type="evidence" value="ECO:0007669"/>
    <property type="project" value="UniProtKB-KW"/>
</dbReference>
<dbReference type="PRINTS" id="PR00385">
    <property type="entry name" value="P450"/>
</dbReference>
<evidence type="ECO:0000256" key="9">
    <source>
        <dbReference type="RuleBase" id="RU000461"/>
    </source>
</evidence>
<dbReference type="PRINTS" id="PR00463">
    <property type="entry name" value="EP450I"/>
</dbReference>
<dbReference type="FunFam" id="1.10.630.10:FF:000126">
    <property type="entry name" value="Predicted protein"/>
    <property type="match status" value="1"/>
</dbReference>
<keyword evidence="4 8" id="KW-0479">Metal-binding</keyword>
<dbReference type="Pfam" id="PF07727">
    <property type="entry name" value="RVT_2"/>
    <property type="match status" value="1"/>
</dbReference>
<comment type="similarity">
    <text evidence="2 9">Belongs to the cytochrome P450 family.</text>
</comment>